<evidence type="ECO:0000313" key="2">
    <source>
        <dbReference type="Proteomes" id="UP000637628"/>
    </source>
</evidence>
<dbReference type="InterPro" id="IPR032675">
    <property type="entry name" value="LRR_dom_sf"/>
</dbReference>
<evidence type="ECO:0008006" key="3">
    <source>
        <dbReference type="Google" id="ProtNLM"/>
    </source>
</evidence>
<dbReference type="Gene3D" id="3.80.10.10">
    <property type="entry name" value="Ribonuclease Inhibitor"/>
    <property type="match status" value="1"/>
</dbReference>
<reference evidence="1 2" key="1">
    <citation type="submission" date="2021-01" db="EMBL/GenBank/DDBJ databases">
        <title>Whole genome shotgun sequence of Actinoplanes durhamensis NBRC 14914.</title>
        <authorList>
            <person name="Komaki H."/>
            <person name="Tamura T."/>
        </authorList>
    </citation>
    <scope>NUCLEOTIDE SEQUENCE [LARGE SCALE GENOMIC DNA]</scope>
    <source>
        <strain evidence="1 2">NBRC 14914</strain>
    </source>
</reference>
<name>A0ABQ3Z5I9_9ACTN</name>
<dbReference type="RefSeq" id="WP_203732348.1">
    <property type="nucleotide sequence ID" value="NZ_BAAATX010000012.1"/>
</dbReference>
<proteinExistence type="predicted"/>
<gene>
    <name evidence="1" type="ORF">Adu01nite_64060</name>
</gene>
<keyword evidence="2" id="KW-1185">Reference proteome</keyword>
<protein>
    <recommendedName>
        <fullName evidence="3">Leucine-rich repeat domain-containing protein</fullName>
    </recommendedName>
</protein>
<accession>A0ABQ3Z5I9</accession>
<organism evidence="1 2">
    <name type="scientific">Paractinoplanes durhamensis</name>
    <dbReference type="NCBI Taxonomy" id="113563"/>
    <lineage>
        <taxon>Bacteria</taxon>
        <taxon>Bacillati</taxon>
        <taxon>Actinomycetota</taxon>
        <taxon>Actinomycetes</taxon>
        <taxon>Micromonosporales</taxon>
        <taxon>Micromonosporaceae</taxon>
        <taxon>Paractinoplanes</taxon>
    </lineage>
</organism>
<sequence>MEDGDWIPALPTVEEALRRAAGGRDELHLYQQDLPVVPPPVREFRHLRTIYLYNSYVRVLPDWLAELPELTLLDVSRNELTEVPFALLCKPGLELRMSGNPLDLGRMFRTLIANYNEARTEDVAAACDPGITLHLPRVRPADGTGREAVAKMLNDAYPRYGRIEVVDADQHRAVLKPARAPQIEMQLTWRYGRLSKGDGGRCR</sequence>
<dbReference type="Proteomes" id="UP000637628">
    <property type="component" value="Unassembled WGS sequence"/>
</dbReference>
<comment type="caution">
    <text evidence="1">The sequence shown here is derived from an EMBL/GenBank/DDBJ whole genome shotgun (WGS) entry which is preliminary data.</text>
</comment>
<dbReference type="EMBL" id="BOML01000051">
    <property type="protein sequence ID" value="GIE05056.1"/>
    <property type="molecule type" value="Genomic_DNA"/>
</dbReference>
<dbReference type="SUPFAM" id="SSF52058">
    <property type="entry name" value="L domain-like"/>
    <property type="match status" value="1"/>
</dbReference>
<evidence type="ECO:0000313" key="1">
    <source>
        <dbReference type="EMBL" id="GIE05056.1"/>
    </source>
</evidence>